<keyword evidence="5" id="KW-0378">Hydrolase</keyword>
<evidence type="ECO:0000256" key="7">
    <source>
        <dbReference type="ARBA" id="ARBA00038093"/>
    </source>
</evidence>
<dbReference type="Pfam" id="PF01850">
    <property type="entry name" value="PIN"/>
    <property type="match status" value="1"/>
</dbReference>
<dbReference type="GO" id="GO:0016787">
    <property type="term" value="F:hydrolase activity"/>
    <property type="evidence" value="ECO:0007669"/>
    <property type="project" value="UniProtKB-KW"/>
</dbReference>
<comment type="cofactor">
    <cofactor evidence="1">
        <name>Mg(2+)</name>
        <dbReference type="ChEBI" id="CHEBI:18420"/>
    </cofactor>
</comment>
<feature type="domain" description="PIN" evidence="8">
    <location>
        <begin position="42"/>
        <end position="156"/>
    </location>
</feature>
<evidence type="ECO:0000256" key="3">
    <source>
        <dbReference type="ARBA" id="ARBA00022722"/>
    </source>
</evidence>
<evidence type="ECO:0000259" key="8">
    <source>
        <dbReference type="Pfam" id="PF01850"/>
    </source>
</evidence>
<dbReference type="GO" id="GO:0046872">
    <property type="term" value="F:metal ion binding"/>
    <property type="evidence" value="ECO:0007669"/>
    <property type="project" value="UniProtKB-KW"/>
</dbReference>
<evidence type="ECO:0000313" key="10">
    <source>
        <dbReference type="Proteomes" id="UP000215332"/>
    </source>
</evidence>
<keyword evidence="6" id="KW-0460">Magnesium</keyword>
<proteinExistence type="inferred from homology"/>
<dbReference type="PANTHER" id="PTHR33653:SF1">
    <property type="entry name" value="RIBONUCLEASE VAPC2"/>
    <property type="match status" value="1"/>
</dbReference>
<evidence type="ECO:0000313" key="9">
    <source>
        <dbReference type="EMBL" id="SNV31542.1"/>
    </source>
</evidence>
<dbReference type="GO" id="GO:0004518">
    <property type="term" value="F:nuclease activity"/>
    <property type="evidence" value="ECO:0007669"/>
    <property type="project" value="UniProtKB-KW"/>
</dbReference>
<accession>A0A239WAY6</accession>
<comment type="similarity">
    <text evidence="7">Belongs to the PINc/VapC protein family.</text>
</comment>
<dbReference type="PANTHER" id="PTHR33653">
    <property type="entry name" value="RIBONUCLEASE VAPC2"/>
    <property type="match status" value="1"/>
</dbReference>
<name>A0A239WAY6_9ACTN</name>
<dbReference type="InterPro" id="IPR029060">
    <property type="entry name" value="PIN-like_dom_sf"/>
</dbReference>
<dbReference type="eggNOG" id="COG1487">
    <property type="taxonomic scope" value="Bacteria"/>
</dbReference>
<dbReference type="EMBL" id="LT906441">
    <property type="protein sequence ID" value="SNV31542.1"/>
    <property type="molecule type" value="Genomic_DNA"/>
</dbReference>
<keyword evidence="3" id="KW-0540">Nuclease</keyword>
<dbReference type="InterPro" id="IPR002716">
    <property type="entry name" value="PIN_dom"/>
</dbReference>
<dbReference type="InterPro" id="IPR050556">
    <property type="entry name" value="Type_II_TA_system_RNase"/>
</dbReference>
<protein>
    <submittedName>
        <fullName evidence="9">PIN domain</fullName>
    </submittedName>
</protein>
<evidence type="ECO:0000256" key="1">
    <source>
        <dbReference type="ARBA" id="ARBA00001946"/>
    </source>
</evidence>
<keyword evidence="4" id="KW-0479">Metal-binding</keyword>
<organism evidence="9 10">
    <name type="scientific">Cutibacterium granulosum</name>
    <dbReference type="NCBI Taxonomy" id="33011"/>
    <lineage>
        <taxon>Bacteria</taxon>
        <taxon>Bacillati</taxon>
        <taxon>Actinomycetota</taxon>
        <taxon>Actinomycetes</taxon>
        <taxon>Propionibacteriales</taxon>
        <taxon>Propionibacteriaceae</taxon>
        <taxon>Cutibacterium</taxon>
    </lineage>
</organism>
<evidence type="ECO:0000256" key="5">
    <source>
        <dbReference type="ARBA" id="ARBA00022801"/>
    </source>
</evidence>
<dbReference type="CDD" id="cd18732">
    <property type="entry name" value="PIN_MtVapC4-C5_like"/>
    <property type="match status" value="1"/>
</dbReference>
<gene>
    <name evidence="9" type="ORF">SAMEA4412665_00629</name>
</gene>
<sequence length="168" mass="18314">MSWNEYLLSPPQSIGNPSSATLTVLLTKELSPVTDTVRETALLDTSVVIDLPVLLKRGCLPGSLAISSITMAELTAGPAATDDPRERARRQDRLQRVEATFEPIPFGISAARAYGQIFAAVRSCRRQPRKRFADLLIASIALAEELPLITRNPDDFVGLDDLVEVITV</sequence>
<dbReference type="SUPFAM" id="SSF88723">
    <property type="entry name" value="PIN domain-like"/>
    <property type="match status" value="1"/>
</dbReference>
<dbReference type="Proteomes" id="UP000215332">
    <property type="component" value="Chromosome 1"/>
</dbReference>
<keyword evidence="2" id="KW-1277">Toxin-antitoxin system</keyword>
<dbReference type="KEGG" id="cgrn:4412665_00629"/>
<evidence type="ECO:0000256" key="4">
    <source>
        <dbReference type="ARBA" id="ARBA00022723"/>
    </source>
</evidence>
<dbReference type="Gene3D" id="3.40.50.1010">
    <property type="entry name" value="5'-nuclease"/>
    <property type="match status" value="1"/>
</dbReference>
<evidence type="ECO:0000256" key="6">
    <source>
        <dbReference type="ARBA" id="ARBA00022842"/>
    </source>
</evidence>
<reference evidence="9 10" key="1">
    <citation type="submission" date="2017-06" db="EMBL/GenBank/DDBJ databases">
        <authorList>
            <consortium name="Pathogen Informatics"/>
        </authorList>
    </citation>
    <scope>NUCLEOTIDE SEQUENCE [LARGE SCALE GENOMIC DNA]</scope>
    <source>
        <strain evidence="9 10">NCTC11865</strain>
    </source>
</reference>
<dbReference type="AlphaFoldDB" id="A0A239WAY6"/>
<evidence type="ECO:0000256" key="2">
    <source>
        <dbReference type="ARBA" id="ARBA00022649"/>
    </source>
</evidence>